<evidence type="ECO:0000256" key="5">
    <source>
        <dbReference type="PROSITE-ProRule" id="PRU01240"/>
    </source>
</evidence>
<feature type="signal peptide" evidence="7">
    <location>
        <begin position="1"/>
        <end position="23"/>
    </location>
</feature>
<reference evidence="9 10" key="1">
    <citation type="journal article" date="2015" name="Genome Announc.">
        <title>Draft Genome Sequence of Norvancomycin-Producing Strain Amycolatopsis orientalis CPCC200066.</title>
        <authorList>
            <person name="Lei X."/>
            <person name="Yuan F."/>
            <person name="Shi Y."/>
            <person name="Li X."/>
            <person name="Wang L."/>
            <person name="Hong B."/>
        </authorList>
    </citation>
    <scope>NUCLEOTIDE SEQUENCE [LARGE SCALE GENOMIC DNA]</scope>
    <source>
        <strain evidence="9 10">B-37</strain>
    </source>
</reference>
<dbReference type="PROSITE" id="PS51892">
    <property type="entry name" value="SUBTILASE"/>
    <property type="match status" value="1"/>
</dbReference>
<keyword evidence="3" id="KW-0378">Hydrolase</keyword>
<dbReference type="EMBL" id="CP016174">
    <property type="protein sequence ID" value="ANN16139.1"/>
    <property type="molecule type" value="Genomic_DNA"/>
</dbReference>
<keyword evidence="4" id="KW-0720">Serine protease</keyword>
<dbReference type="PANTHER" id="PTHR43399:SF4">
    <property type="entry name" value="CELL WALL-ASSOCIATED PROTEASE"/>
    <property type="match status" value="1"/>
</dbReference>
<feature type="domain" description="Peptidase S8/S53" evidence="8">
    <location>
        <begin position="70"/>
        <end position="292"/>
    </location>
</feature>
<keyword evidence="6" id="KW-0472">Membrane</keyword>
<evidence type="ECO:0000313" key="9">
    <source>
        <dbReference type="EMBL" id="ANN16139.1"/>
    </source>
</evidence>
<keyword evidence="6" id="KW-0812">Transmembrane</keyword>
<protein>
    <submittedName>
        <fullName evidence="9">Peptidase S8 and S53 subtilisin kexin sedolisin</fullName>
    </submittedName>
</protein>
<dbReference type="GO" id="GO:0006508">
    <property type="term" value="P:proteolysis"/>
    <property type="evidence" value="ECO:0007669"/>
    <property type="project" value="UniProtKB-KW"/>
</dbReference>
<dbReference type="PROSITE" id="PS00137">
    <property type="entry name" value="SUBTILASE_HIS"/>
    <property type="match status" value="1"/>
</dbReference>
<evidence type="ECO:0000256" key="4">
    <source>
        <dbReference type="ARBA" id="ARBA00022825"/>
    </source>
</evidence>
<dbReference type="RefSeq" id="WP_044851667.1">
    <property type="nucleotide sequence ID" value="NZ_CP016174.1"/>
</dbReference>
<keyword evidence="2" id="KW-0645">Protease</keyword>
<comment type="similarity">
    <text evidence="1 5">Belongs to the peptidase S8 family.</text>
</comment>
<dbReference type="InterPro" id="IPR000209">
    <property type="entry name" value="Peptidase_S8/S53_dom"/>
</dbReference>
<feature type="transmembrane region" description="Helical" evidence="6">
    <location>
        <begin position="336"/>
        <end position="358"/>
    </location>
</feature>
<organism evidence="9 10">
    <name type="scientific">Amycolatopsis orientalis</name>
    <name type="common">Nocardia orientalis</name>
    <dbReference type="NCBI Taxonomy" id="31958"/>
    <lineage>
        <taxon>Bacteria</taxon>
        <taxon>Bacillati</taxon>
        <taxon>Actinomycetota</taxon>
        <taxon>Actinomycetes</taxon>
        <taxon>Pseudonocardiales</taxon>
        <taxon>Pseudonocardiaceae</taxon>
        <taxon>Amycolatopsis</taxon>
    </lineage>
</organism>
<dbReference type="Pfam" id="PF00082">
    <property type="entry name" value="Peptidase_S8"/>
    <property type="match status" value="1"/>
</dbReference>
<dbReference type="Proteomes" id="UP000093695">
    <property type="component" value="Chromosome"/>
</dbReference>
<dbReference type="AlphaFoldDB" id="A0A193BVE2"/>
<evidence type="ECO:0000256" key="2">
    <source>
        <dbReference type="ARBA" id="ARBA00022670"/>
    </source>
</evidence>
<dbReference type="InterPro" id="IPR051048">
    <property type="entry name" value="Peptidase_S8/S53_subtilisin"/>
</dbReference>
<keyword evidence="10" id="KW-1185">Reference proteome</keyword>
<feature type="chain" id="PRO_5008256076" evidence="7">
    <location>
        <begin position="24"/>
        <end position="371"/>
    </location>
</feature>
<comment type="caution">
    <text evidence="5">Lacks conserved residue(s) required for the propagation of feature annotation.</text>
</comment>
<evidence type="ECO:0000256" key="6">
    <source>
        <dbReference type="SAM" id="Phobius"/>
    </source>
</evidence>
<dbReference type="Gene3D" id="3.40.50.200">
    <property type="entry name" value="Peptidase S8/S53 domain"/>
    <property type="match status" value="1"/>
</dbReference>
<evidence type="ECO:0000256" key="1">
    <source>
        <dbReference type="ARBA" id="ARBA00011073"/>
    </source>
</evidence>
<evidence type="ECO:0000256" key="3">
    <source>
        <dbReference type="ARBA" id="ARBA00022801"/>
    </source>
</evidence>
<evidence type="ECO:0000256" key="7">
    <source>
        <dbReference type="SAM" id="SignalP"/>
    </source>
</evidence>
<gene>
    <name evidence="9" type="ORF">SD37_11150</name>
</gene>
<evidence type="ECO:0000259" key="8">
    <source>
        <dbReference type="Pfam" id="PF00082"/>
    </source>
</evidence>
<dbReference type="SUPFAM" id="SSF52743">
    <property type="entry name" value="Subtilisin-like"/>
    <property type="match status" value="1"/>
</dbReference>
<keyword evidence="6" id="KW-1133">Transmembrane helix</keyword>
<dbReference type="STRING" id="31958.SD37_11150"/>
<dbReference type="GO" id="GO:0004252">
    <property type="term" value="F:serine-type endopeptidase activity"/>
    <property type="evidence" value="ECO:0007669"/>
    <property type="project" value="InterPro"/>
</dbReference>
<dbReference type="InterPro" id="IPR036852">
    <property type="entry name" value="Peptidase_S8/S53_dom_sf"/>
</dbReference>
<proteinExistence type="inferred from homology"/>
<dbReference type="InterPro" id="IPR022398">
    <property type="entry name" value="Peptidase_S8_His-AS"/>
</dbReference>
<sequence length="371" mass="35964">MRRHLTVACATLTLLANGGLAAAQDTELPQIPQALKAGQACTASSGKQAPAVPWQLPYLGADRLWALATGEGVTVAVVDTGVDGSVLPVRPVGDGGTDCVGHGTVVASLIAAPPSGTAKVSGLAPGAKVLAVRGTDRSGAATAASIAGGLDGAVAAGARIICVATAVTEADPALRQAVDRAVAAGALIVAAAGRDLTTARDVPPGPYYPAAFPGVLAVTAIGPDGKAAAAPGVLAAPGNLVVGKGPGGGAAVGAGPAFAAAHVAAAAALIRSYRPETTAGDLARRLRDTAYAQGGVTVLDPLAAMTSVATADGAAAVRREPLMVTPAPDLAPARQGAWAVVAGVAAAVALLGAAAVVVPRGRRRRWRAGGE</sequence>
<dbReference type="eggNOG" id="COG1404">
    <property type="taxonomic scope" value="Bacteria"/>
</dbReference>
<dbReference type="KEGG" id="aori:SD37_11150"/>
<keyword evidence="7" id="KW-0732">Signal</keyword>
<name>A0A193BVE2_AMYOR</name>
<evidence type="ECO:0000313" key="10">
    <source>
        <dbReference type="Proteomes" id="UP000093695"/>
    </source>
</evidence>
<accession>A0A193BVE2</accession>
<dbReference type="PANTHER" id="PTHR43399">
    <property type="entry name" value="SUBTILISIN-RELATED"/>
    <property type="match status" value="1"/>
</dbReference>
<dbReference type="PRINTS" id="PR00723">
    <property type="entry name" value="SUBTILISIN"/>
</dbReference>
<dbReference type="InterPro" id="IPR015500">
    <property type="entry name" value="Peptidase_S8_subtilisin-rel"/>
</dbReference>